<evidence type="ECO:0000256" key="1">
    <source>
        <dbReference type="SAM" id="MobiDB-lite"/>
    </source>
</evidence>
<gene>
    <name evidence="2" type="ORF">A3G33_03590</name>
</gene>
<organism evidence="2 3">
    <name type="scientific">Candidatus Danuiimicrobium aquiferis</name>
    <dbReference type="NCBI Taxonomy" id="1801832"/>
    <lineage>
        <taxon>Bacteria</taxon>
        <taxon>Pseudomonadati</taxon>
        <taxon>Candidatus Omnitrophota</taxon>
        <taxon>Candidatus Danuiimicrobium</taxon>
    </lineage>
</organism>
<sequence>MKELPAGAKDLNEAKKEKGPTGSGDYTSEELFRGTREIIIEHCGQHYRLQITRAGKLILNK</sequence>
<dbReference type="Proteomes" id="UP000178187">
    <property type="component" value="Unassembled WGS sequence"/>
</dbReference>
<dbReference type="AlphaFoldDB" id="A0A1G1L2A0"/>
<feature type="region of interest" description="Disordered" evidence="1">
    <location>
        <begin position="1"/>
        <end position="28"/>
    </location>
</feature>
<dbReference type="EMBL" id="MHFR01000011">
    <property type="protein sequence ID" value="OGW99266.1"/>
    <property type="molecule type" value="Genomic_DNA"/>
</dbReference>
<dbReference type="Gene3D" id="2.10.70.10">
    <property type="entry name" value="Complement Module, domain 1"/>
    <property type="match status" value="1"/>
</dbReference>
<dbReference type="Pfam" id="PF10636">
    <property type="entry name" value="hemP"/>
    <property type="match status" value="1"/>
</dbReference>
<name>A0A1G1L2A0_9BACT</name>
<feature type="compositionally biased region" description="Basic and acidic residues" evidence="1">
    <location>
        <begin position="10"/>
        <end position="19"/>
    </location>
</feature>
<proteinExistence type="predicted"/>
<accession>A0A1G1L2A0</accession>
<evidence type="ECO:0000313" key="2">
    <source>
        <dbReference type="EMBL" id="OGW99266.1"/>
    </source>
</evidence>
<comment type="caution">
    <text evidence="2">The sequence shown here is derived from an EMBL/GenBank/DDBJ whole genome shotgun (WGS) entry which is preliminary data.</text>
</comment>
<evidence type="ECO:0008006" key="4">
    <source>
        <dbReference type="Google" id="ProtNLM"/>
    </source>
</evidence>
<protein>
    <recommendedName>
        <fullName evidence="4">Hemin uptake protein HemP</fullName>
    </recommendedName>
</protein>
<evidence type="ECO:0000313" key="3">
    <source>
        <dbReference type="Proteomes" id="UP000178187"/>
    </source>
</evidence>
<reference evidence="2 3" key="1">
    <citation type="journal article" date="2016" name="Nat. Commun.">
        <title>Thousands of microbial genomes shed light on interconnected biogeochemical processes in an aquifer system.</title>
        <authorList>
            <person name="Anantharaman K."/>
            <person name="Brown C.T."/>
            <person name="Hug L.A."/>
            <person name="Sharon I."/>
            <person name="Castelle C.J."/>
            <person name="Probst A.J."/>
            <person name="Thomas B.C."/>
            <person name="Singh A."/>
            <person name="Wilkins M.J."/>
            <person name="Karaoz U."/>
            <person name="Brodie E.L."/>
            <person name="Williams K.H."/>
            <person name="Hubbard S.S."/>
            <person name="Banfield J.F."/>
        </authorList>
    </citation>
    <scope>NUCLEOTIDE SEQUENCE [LARGE SCALE GENOMIC DNA]</scope>
</reference>
<dbReference type="InterPro" id="IPR019600">
    <property type="entry name" value="Hemin_uptake_protein_HemP"/>
</dbReference>